<dbReference type="InterPro" id="IPR006212">
    <property type="entry name" value="Furin_repeat"/>
</dbReference>
<dbReference type="Proteomes" id="UP000018040">
    <property type="component" value="Unassembled WGS sequence"/>
</dbReference>
<dbReference type="AlphaFoldDB" id="V6TQL6"/>
<comment type="caution">
    <text evidence="3">The sequence shown here is derived from an EMBL/GenBank/DDBJ whole genome shotgun (WGS) entry which is preliminary data.</text>
</comment>
<dbReference type="PANTHER" id="PTHR23275:SF100">
    <property type="entry name" value="EGF-LIKE DOMAIN-CONTAINING PROTEIN"/>
    <property type="match status" value="1"/>
</dbReference>
<dbReference type="VEuPathDB" id="GiardiaDB:GL50803_00119707"/>
<gene>
    <name evidence="3" type="ORF">GSB_152382</name>
</gene>
<feature type="domain" description="EGF-like" evidence="2">
    <location>
        <begin position="523"/>
        <end position="558"/>
    </location>
</feature>
<reference evidence="3 4" key="2">
    <citation type="journal article" date="2013" name="Genome Biol. Evol.">
        <title>Genome sequencing of Giardia lamblia genotypes A2 and B isolates (DH and GS) and comparative analysis with the genomes of genotypes A1 and E (WB and Pig).</title>
        <authorList>
            <person name="Adam R.D."/>
            <person name="Dahlstrom E.W."/>
            <person name="Martens C.A."/>
            <person name="Bruno D.P."/>
            <person name="Barbian K.D."/>
            <person name="Ricklefs S.M."/>
            <person name="Hernandez M.M."/>
            <person name="Narla N.P."/>
            <person name="Patel R.B."/>
            <person name="Porcella S.F."/>
            <person name="Nash T.E."/>
        </authorList>
    </citation>
    <scope>NUCLEOTIDE SEQUENCE [LARGE SCALE GENOMIC DNA]</scope>
    <source>
        <strain evidence="3 4">GS</strain>
    </source>
</reference>
<feature type="non-terminal residue" evidence="3">
    <location>
        <position position="1"/>
    </location>
</feature>
<dbReference type="InterPro" id="IPR000742">
    <property type="entry name" value="EGF"/>
</dbReference>
<dbReference type="VEuPathDB" id="GiardiaDB:QR46_4899"/>
<feature type="domain" description="EGF-like" evidence="2">
    <location>
        <begin position="576"/>
        <end position="616"/>
    </location>
</feature>
<organism evidence="3 4">
    <name type="scientific">Giardia intestinalis</name>
    <name type="common">Giardia lamblia</name>
    <dbReference type="NCBI Taxonomy" id="5741"/>
    <lineage>
        <taxon>Eukaryota</taxon>
        <taxon>Metamonada</taxon>
        <taxon>Diplomonadida</taxon>
        <taxon>Hexamitidae</taxon>
        <taxon>Giardiinae</taxon>
        <taxon>Giardia</taxon>
    </lineage>
</organism>
<evidence type="ECO:0000256" key="1">
    <source>
        <dbReference type="SAM" id="Phobius"/>
    </source>
</evidence>
<dbReference type="VEuPathDB" id="GiardiaDB:DHA2_151731"/>
<feature type="domain" description="EGF-like" evidence="2">
    <location>
        <begin position="723"/>
        <end position="755"/>
    </location>
</feature>
<dbReference type="InterPro" id="IPR052798">
    <property type="entry name" value="Giardia_VSA"/>
</dbReference>
<proteinExistence type="predicted"/>
<feature type="domain" description="EGF-like" evidence="2">
    <location>
        <begin position="473"/>
        <end position="519"/>
    </location>
</feature>
<dbReference type="PANTHER" id="PTHR23275">
    <property type="entry name" value="CABRIOLET.-RELATED"/>
    <property type="match status" value="1"/>
</dbReference>
<feature type="domain" description="EGF-like" evidence="2">
    <location>
        <begin position="385"/>
        <end position="423"/>
    </location>
</feature>
<dbReference type="SUPFAM" id="SSF57184">
    <property type="entry name" value="Growth factor receptor domain"/>
    <property type="match status" value="3"/>
</dbReference>
<name>V6TQL6_GIAIN</name>
<dbReference type="VEuPathDB" id="GiardiaDB:DHA2_150197"/>
<dbReference type="SMART" id="SM00181">
    <property type="entry name" value="EGF"/>
    <property type="match status" value="5"/>
</dbReference>
<dbReference type="InterPro" id="IPR005127">
    <property type="entry name" value="Giardia_VSP"/>
</dbReference>
<dbReference type="InterPro" id="IPR009030">
    <property type="entry name" value="Growth_fac_rcpt_cys_sf"/>
</dbReference>
<dbReference type="OrthoDB" id="300641at2759"/>
<keyword evidence="1" id="KW-0812">Transmembrane</keyword>
<evidence type="ECO:0000313" key="3">
    <source>
        <dbReference type="EMBL" id="ESU41016.1"/>
    </source>
</evidence>
<dbReference type="CDD" id="cd00064">
    <property type="entry name" value="FU"/>
    <property type="match status" value="1"/>
</dbReference>
<evidence type="ECO:0000313" key="4">
    <source>
        <dbReference type="Proteomes" id="UP000018040"/>
    </source>
</evidence>
<dbReference type="EMBL" id="AHHH01000154">
    <property type="protein sequence ID" value="ESU41016.1"/>
    <property type="molecule type" value="Genomic_DNA"/>
</dbReference>
<evidence type="ECO:0000259" key="2">
    <source>
        <dbReference type="SMART" id="SM00181"/>
    </source>
</evidence>
<dbReference type="Gene3D" id="2.10.220.10">
    <property type="entry name" value="Hormone Receptor, Insulin-like Growth Factor Receptor 1, Chain A, domain 2"/>
    <property type="match status" value="2"/>
</dbReference>
<dbReference type="VEuPathDB" id="GiardiaDB:GL50803_00137681"/>
<reference evidence="4" key="1">
    <citation type="submission" date="2012-02" db="EMBL/GenBank/DDBJ databases">
        <title>Genome sequencing of Giardia lamblia Genotypes A2 and B isolates (DH and GS) and comparative analysis with the genomes of Genotypes A1 and E (WB and Pig).</title>
        <authorList>
            <person name="Adam R."/>
            <person name="Dahlstrom E."/>
            <person name="Martens C."/>
            <person name="Bruno D."/>
            <person name="Barbian K."/>
            <person name="Porcella S.F."/>
            <person name="Nash T."/>
        </authorList>
    </citation>
    <scope>NUCLEOTIDE SEQUENCE</scope>
    <source>
        <strain evidence="4">GS</strain>
    </source>
</reference>
<dbReference type="SMART" id="SM00261">
    <property type="entry name" value="FU"/>
    <property type="match status" value="7"/>
</dbReference>
<protein>
    <submittedName>
        <fullName evidence="3">Variant-specific surface protein</fullName>
    </submittedName>
</protein>
<keyword evidence="1" id="KW-0472">Membrane</keyword>
<sequence>VCKNNDNNCVTGQCDTVGETEICMQCAKTYVPINGACVTAANNDKCKNTNGSDDADQTCKTCLLQTFMYKGGCYEATTTPGSAMCKTADAGKCTEAAETKEYFVPPEATNAKDSVVWCGDATGVQAGTGGDKKYNGVVNCKTCDGSALQAENAGTAKCSSFQEGFFGTNLGKDGATCTACGDDNCTTCAATGKNQCSKCKATNTAGAKLYLKTASSGSTGTCVKASQCGPAAFPKDDPTNGNKCVSCSDNNNGGIADCSECSLLPSASRLSATLIKCTKCGNSKYLKEGTCVDKAECTGTTFPKEDNSNGNKCVPCNDSTNGGVADCTACALTTDSSRTTLVTCSACSGNKIVKTADGATSCIDESACNNGFFVKESGGSKTCEACDSTCKTCSGAAAQCTSCNPDKPYLKKTQSTDQTGTCVDANECSSDNTHYADDTVDPTSGKLCRKCAEGGVTVCTTCEKIESGVVCKECTGETAIFGLNKKSCVSQCPNNASEKSGVCTCNDGFTPNADSSACVAASSCRTLHCQTCTGEGQENETCTECVTSYYLTPTAQCVDSCDKLGGYYSDNKVCKPCDPSCASCSTAGNNKCLSCPAGKVLKYIDEAKVDQGGSCVDECKTNTGGCADCGATIGGSKYCSKCSDTNQVPLNGNCAANTMRTQFCTTVKDGACTQCANGYFLLDGGCYETSRQPGSQVCTTTDSNGQCSQCANTLSPNDGVCPACPAGCSTCSDSGGSQTCSECLAGYYLSGTSCVKCSENSNGIQGVPNCVSCAAPAGDSGPVTCYVTQTPTVNPTDPSVNKGGLSSGAIAGISVAVIAVVGGLVGFLCWWFVCRGKA</sequence>
<dbReference type="Pfam" id="PF03302">
    <property type="entry name" value="VSP"/>
    <property type="match status" value="2"/>
</dbReference>
<keyword evidence="1" id="KW-1133">Transmembrane helix</keyword>
<feature type="transmembrane region" description="Helical" evidence="1">
    <location>
        <begin position="809"/>
        <end position="833"/>
    </location>
</feature>
<accession>V6TQL6</accession>
<dbReference type="VEuPathDB" id="GiardiaDB:QR46_4893"/>